<feature type="compositionally biased region" description="Low complexity" evidence="1">
    <location>
        <begin position="45"/>
        <end position="61"/>
    </location>
</feature>
<keyword evidence="2" id="KW-0472">Membrane</keyword>
<gene>
    <name evidence="3" type="ORF">PCON_12763</name>
</gene>
<sequence length="300" mass="34541">MRVLKNIEDATTDAATDATDPPSIDASSTTTEQSLSAPIPSVSAPQPTNNQPTTPQTEPTTNLVSSISELDILCCIPDGDRIMRCFALPVRDITTDDQLFERLNELYKEVRDWRYFFGLCRVSRITCGRAVPDILNSTSIRKISLTLLKCCLHQFICYGSKYADYSFRTDPEGPPLPTEMPYYDYYQFDPKAWINTPQVQSRILLRYIYKPVKARLGENVVLAMIPKKPRVPLDFHVGWNMESHWFPEIAWGLKLRLPYCPKRICLLVILLLCSVGFAAWWKMTESTFFEWGREYSMRRK</sequence>
<dbReference type="AlphaFoldDB" id="U4LEK6"/>
<accession>U4LEK6</accession>
<evidence type="ECO:0000256" key="2">
    <source>
        <dbReference type="SAM" id="Phobius"/>
    </source>
</evidence>
<proteinExistence type="predicted"/>
<name>U4LEK6_PYROM</name>
<evidence type="ECO:0000313" key="3">
    <source>
        <dbReference type="EMBL" id="CCX13170.1"/>
    </source>
</evidence>
<evidence type="ECO:0000313" key="4">
    <source>
        <dbReference type="Proteomes" id="UP000018144"/>
    </source>
</evidence>
<keyword evidence="2" id="KW-0812">Transmembrane</keyword>
<evidence type="ECO:0000256" key="1">
    <source>
        <dbReference type="SAM" id="MobiDB-lite"/>
    </source>
</evidence>
<keyword evidence="4" id="KW-1185">Reference proteome</keyword>
<organism evidence="3 4">
    <name type="scientific">Pyronema omphalodes (strain CBS 100304)</name>
    <name type="common">Pyronema confluens</name>
    <dbReference type="NCBI Taxonomy" id="1076935"/>
    <lineage>
        <taxon>Eukaryota</taxon>
        <taxon>Fungi</taxon>
        <taxon>Dikarya</taxon>
        <taxon>Ascomycota</taxon>
        <taxon>Pezizomycotina</taxon>
        <taxon>Pezizomycetes</taxon>
        <taxon>Pezizales</taxon>
        <taxon>Pyronemataceae</taxon>
        <taxon>Pyronema</taxon>
    </lineage>
</organism>
<feature type="compositionally biased region" description="Polar residues" evidence="1">
    <location>
        <begin position="25"/>
        <end position="36"/>
    </location>
</feature>
<keyword evidence="2" id="KW-1133">Transmembrane helix</keyword>
<dbReference type="EMBL" id="HF935789">
    <property type="protein sequence ID" value="CCX13170.1"/>
    <property type="molecule type" value="Genomic_DNA"/>
</dbReference>
<feature type="region of interest" description="Disordered" evidence="1">
    <location>
        <begin position="1"/>
        <end position="61"/>
    </location>
</feature>
<feature type="transmembrane region" description="Helical" evidence="2">
    <location>
        <begin position="264"/>
        <end position="281"/>
    </location>
</feature>
<protein>
    <submittedName>
        <fullName evidence="3">Uncharacterized protein</fullName>
    </submittedName>
</protein>
<reference evidence="3 4" key="1">
    <citation type="journal article" date="2013" name="PLoS Genet.">
        <title>The genome and development-dependent transcriptomes of Pyronema confluens: a window into fungal evolution.</title>
        <authorList>
            <person name="Traeger S."/>
            <person name="Altegoer F."/>
            <person name="Freitag M."/>
            <person name="Gabaldon T."/>
            <person name="Kempken F."/>
            <person name="Kumar A."/>
            <person name="Marcet-Houben M."/>
            <person name="Poggeler S."/>
            <person name="Stajich J.E."/>
            <person name="Nowrousian M."/>
        </authorList>
    </citation>
    <scope>NUCLEOTIDE SEQUENCE [LARGE SCALE GENOMIC DNA]</scope>
    <source>
        <strain evidence="4">CBS 100304</strain>
        <tissue evidence="3">Vegetative mycelium</tissue>
    </source>
</reference>
<dbReference type="Proteomes" id="UP000018144">
    <property type="component" value="Unassembled WGS sequence"/>
</dbReference>